<dbReference type="PANTHER" id="PTHR22911:SF137">
    <property type="entry name" value="SOLUTE CARRIER FAMILY 35 MEMBER G2-RELATED"/>
    <property type="match status" value="1"/>
</dbReference>
<feature type="domain" description="EamA" evidence="9">
    <location>
        <begin position="7"/>
        <end position="138"/>
    </location>
</feature>
<dbReference type="InterPro" id="IPR004626">
    <property type="entry name" value="RarD"/>
</dbReference>
<evidence type="ECO:0000313" key="11">
    <source>
        <dbReference type="Proteomes" id="UP000664658"/>
    </source>
</evidence>
<comment type="caution">
    <text evidence="10">The sequence shown here is derived from an EMBL/GenBank/DDBJ whole genome shotgun (WGS) entry which is preliminary data.</text>
</comment>
<dbReference type="SUPFAM" id="SSF103481">
    <property type="entry name" value="Multidrug resistance efflux transporter EmrE"/>
    <property type="match status" value="2"/>
</dbReference>
<dbReference type="Pfam" id="PF00892">
    <property type="entry name" value="EamA"/>
    <property type="match status" value="2"/>
</dbReference>
<dbReference type="NCBIfam" id="TIGR00688">
    <property type="entry name" value="rarD"/>
    <property type="match status" value="1"/>
</dbReference>
<dbReference type="GO" id="GO:0005886">
    <property type="term" value="C:plasma membrane"/>
    <property type="evidence" value="ECO:0007669"/>
    <property type="project" value="UniProtKB-SubCell"/>
</dbReference>
<organism evidence="10 11">
    <name type="scientific">Plesiomonas shigelloides</name>
    <name type="common">Aeromonas shigelloides</name>
    <dbReference type="NCBI Taxonomy" id="703"/>
    <lineage>
        <taxon>Bacteria</taxon>
        <taxon>Pseudomonadati</taxon>
        <taxon>Pseudomonadota</taxon>
        <taxon>Gammaproteobacteria</taxon>
        <taxon>Enterobacterales</taxon>
        <taxon>Enterobacteriaceae</taxon>
        <taxon>Plesiomonas</taxon>
    </lineage>
</organism>
<protein>
    <submittedName>
        <fullName evidence="10">EamA family transporter RarD</fullName>
    </submittedName>
</protein>
<feature type="transmembrane region" description="Helical" evidence="8">
    <location>
        <begin position="71"/>
        <end position="92"/>
    </location>
</feature>
<evidence type="ECO:0000256" key="2">
    <source>
        <dbReference type="ARBA" id="ARBA00007362"/>
    </source>
</evidence>
<comment type="similarity">
    <text evidence="2">Belongs to the EamA transporter family.</text>
</comment>
<evidence type="ECO:0000256" key="7">
    <source>
        <dbReference type="ARBA" id="ARBA00023136"/>
    </source>
</evidence>
<dbReference type="AlphaFoldDB" id="A0A8I2B4T5"/>
<dbReference type="Proteomes" id="UP000664658">
    <property type="component" value="Unassembled WGS sequence"/>
</dbReference>
<evidence type="ECO:0000313" key="10">
    <source>
        <dbReference type="EMBL" id="MBO1108265.1"/>
    </source>
</evidence>
<keyword evidence="5 8" id="KW-0812">Transmembrane</keyword>
<evidence type="ECO:0000256" key="6">
    <source>
        <dbReference type="ARBA" id="ARBA00022989"/>
    </source>
</evidence>
<feature type="transmembrane region" description="Helical" evidence="8">
    <location>
        <begin position="7"/>
        <end position="25"/>
    </location>
</feature>
<evidence type="ECO:0000256" key="4">
    <source>
        <dbReference type="ARBA" id="ARBA00022475"/>
    </source>
</evidence>
<feature type="transmembrane region" description="Helical" evidence="8">
    <location>
        <begin position="126"/>
        <end position="143"/>
    </location>
</feature>
<keyword evidence="4" id="KW-1003">Cell membrane</keyword>
<name>A0A8I2B4T5_PLESH</name>
<dbReference type="InterPro" id="IPR000620">
    <property type="entry name" value="EamA_dom"/>
</dbReference>
<feature type="domain" description="EamA" evidence="9">
    <location>
        <begin position="151"/>
        <end position="281"/>
    </location>
</feature>
<keyword evidence="3" id="KW-0813">Transport</keyword>
<evidence type="ECO:0000256" key="5">
    <source>
        <dbReference type="ARBA" id="ARBA00022692"/>
    </source>
</evidence>
<reference evidence="10" key="1">
    <citation type="submission" date="2021-03" db="EMBL/GenBank/DDBJ databases">
        <title>Plesiomonas shigelloides zfcc0051, isolated from zebrafish feces.</title>
        <authorList>
            <person name="Vanderhoek Z."/>
            <person name="Gaulke C."/>
        </authorList>
    </citation>
    <scope>NUCLEOTIDE SEQUENCE</scope>
    <source>
        <strain evidence="10">Zfcc0051</strain>
    </source>
</reference>
<sequence length="304" mass="33822">MPQLFSGPVLAALAFVLWGITPLFYRLIPGADAIELLAQRLVWSLPLLLLARLLIKNRTSFREVWQDKKSLFGCLLGGIVMCVSWTAFTYAITHDQVLAASLGYFINPLCSIALGVIFLSDKLSRFQQLAVVLAIVGVGYQVWHYGELPWLAILMGVAFAVYGLIRKQVRYDSLTALSVETLFLFPFALACALWLLFSGNSVLLDADNITRAGYILSAPVTLVPLLLFALAVKRTSLTVVGLVQYIEPSLQFILAVLIFDEPFDVVKGVSFSFIWAGLIFCVAEMIFSHWKYKGVLREKHQPRG</sequence>
<feature type="transmembrane region" description="Helical" evidence="8">
    <location>
        <begin position="149"/>
        <end position="165"/>
    </location>
</feature>
<evidence type="ECO:0000256" key="1">
    <source>
        <dbReference type="ARBA" id="ARBA00004651"/>
    </source>
</evidence>
<evidence type="ECO:0000256" key="8">
    <source>
        <dbReference type="SAM" id="Phobius"/>
    </source>
</evidence>
<dbReference type="RefSeq" id="WP_207542031.1">
    <property type="nucleotide sequence ID" value="NZ_JAFNAA010000007.1"/>
</dbReference>
<keyword evidence="6 8" id="KW-1133">Transmembrane helix</keyword>
<proteinExistence type="inferred from homology"/>
<dbReference type="EMBL" id="JAFNAA010000007">
    <property type="protein sequence ID" value="MBO1108265.1"/>
    <property type="molecule type" value="Genomic_DNA"/>
</dbReference>
<keyword evidence="7 8" id="KW-0472">Membrane</keyword>
<feature type="transmembrane region" description="Helical" evidence="8">
    <location>
        <begin position="37"/>
        <end position="55"/>
    </location>
</feature>
<gene>
    <name evidence="10" type="primary">rarD</name>
    <name evidence="10" type="ORF">J2R62_08515</name>
</gene>
<evidence type="ECO:0000256" key="3">
    <source>
        <dbReference type="ARBA" id="ARBA00022448"/>
    </source>
</evidence>
<feature type="transmembrane region" description="Helical" evidence="8">
    <location>
        <begin position="239"/>
        <end position="259"/>
    </location>
</feature>
<feature type="transmembrane region" description="Helical" evidence="8">
    <location>
        <begin position="177"/>
        <end position="197"/>
    </location>
</feature>
<feature type="transmembrane region" description="Helical" evidence="8">
    <location>
        <begin position="98"/>
        <end position="119"/>
    </location>
</feature>
<feature type="transmembrane region" description="Helical" evidence="8">
    <location>
        <begin position="265"/>
        <end position="287"/>
    </location>
</feature>
<evidence type="ECO:0000259" key="9">
    <source>
        <dbReference type="Pfam" id="PF00892"/>
    </source>
</evidence>
<comment type="subcellular location">
    <subcellularLocation>
        <location evidence="1">Cell membrane</location>
        <topology evidence="1">Multi-pass membrane protein</topology>
    </subcellularLocation>
</comment>
<dbReference type="InterPro" id="IPR037185">
    <property type="entry name" value="EmrE-like"/>
</dbReference>
<accession>A0A8I2B4T5</accession>
<feature type="transmembrane region" description="Helical" evidence="8">
    <location>
        <begin position="212"/>
        <end position="232"/>
    </location>
</feature>
<dbReference type="PANTHER" id="PTHR22911">
    <property type="entry name" value="ACYL-MALONYL CONDENSING ENZYME-RELATED"/>
    <property type="match status" value="1"/>
</dbReference>